<feature type="non-terminal residue" evidence="3">
    <location>
        <position position="352"/>
    </location>
</feature>
<protein>
    <submittedName>
        <fullName evidence="3">Uncharacterized protein</fullName>
    </submittedName>
</protein>
<keyword evidence="4" id="KW-1185">Reference proteome</keyword>
<gene>
    <name evidence="3" type="ORF">JAAARDRAFT_697366</name>
</gene>
<dbReference type="AlphaFoldDB" id="A0A067PRT1"/>
<keyword evidence="2" id="KW-0812">Transmembrane</keyword>
<keyword evidence="2" id="KW-1133">Transmembrane helix</keyword>
<organism evidence="3 4">
    <name type="scientific">Jaapia argillacea MUCL 33604</name>
    <dbReference type="NCBI Taxonomy" id="933084"/>
    <lineage>
        <taxon>Eukaryota</taxon>
        <taxon>Fungi</taxon>
        <taxon>Dikarya</taxon>
        <taxon>Basidiomycota</taxon>
        <taxon>Agaricomycotina</taxon>
        <taxon>Agaricomycetes</taxon>
        <taxon>Agaricomycetidae</taxon>
        <taxon>Jaapiales</taxon>
        <taxon>Jaapiaceae</taxon>
        <taxon>Jaapia</taxon>
    </lineage>
</organism>
<dbReference type="Proteomes" id="UP000027265">
    <property type="component" value="Unassembled WGS sequence"/>
</dbReference>
<sequence length="352" mass="38269">MRRQVRPNLAPSTTRSLAYHAATWALVVGVVVSLPIAATALLLAIFGPTIVSVFTTSCVSGIDSTATTICTLALTFTALYGYALASILLVCSSRHLEFFQFHHLIPLDGRWIRHRTHISHLQPTKFTRLLNDQPFTIFVMGTSSLTWSPFEGVAPYSSNTAAILVSKDTTILEILATLQHRKHLPPFSWHSHILTLSNRNLELHEAVGDLGLGPMSHLFICFLVRGGAATSASASNSQPQPRQTARVSEPSRRLNSKENTERGTIVGVVRAVVDDSEDANHNATGVAEGSKSPSLPISVSSDEEQEPSKRQKAHSGKASKRRRVLTSESDNEGGDECQAPQCPHPKKKKASK</sequence>
<dbReference type="InParanoid" id="A0A067PRT1"/>
<reference evidence="4" key="1">
    <citation type="journal article" date="2014" name="Proc. Natl. Acad. Sci. U.S.A.">
        <title>Extensive sampling of basidiomycete genomes demonstrates inadequacy of the white-rot/brown-rot paradigm for wood decay fungi.</title>
        <authorList>
            <person name="Riley R."/>
            <person name="Salamov A.A."/>
            <person name="Brown D.W."/>
            <person name="Nagy L.G."/>
            <person name="Floudas D."/>
            <person name="Held B.W."/>
            <person name="Levasseur A."/>
            <person name="Lombard V."/>
            <person name="Morin E."/>
            <person name="Otillar R."/>
            <person name="Lindquist E.A."/>
            <person name="Sun H."/>
            <person name="LaButti K.M."/>
            <person name="Schmutz J."/>
            <person name="Jabbour D."/>
            <person name="Luo H."/>
            <person name="Baker S.E."/>
            <person name="Pisabarro A.G."/>
            <person name="Walton J.D."/>
            <person name="Blanchette R.A."/>
            <person name="Henrissat B."/>
            <person name="Martin F."/>
            <person name="Cullen D."/>
            <person name="Hibbett D.S."/>
            <person name="Grigoriev I.V."/>
        </authorList>
    </citation>
    <scope>NUCLEOTIDE SEQUENCE [LARGE SCALE GENOMIC DNA]</scope>
    <source>
        <strain evidence="4">MUCL 33604</strain>
    </source>
</reference>
<feature type="transmembrane region" description="Helical" evidence="2">
    <location>
        <begin position="21"/>
        <end position="46"/>
    </location>
</feature>
<evidence type="ECO:0000313" key="3">
    <source>
        <dbReference type="EMBL" id="KDQ54012.1"/>
    </source>
</evidence>
<feature type="compositionally biased region" description="Basic and acidic residues" evidence="1">
    <location>
        <begin position="249"/>
        <end position="261"/>
    </location>
</feature>
<feature type="compositionally biased region" description="Basic residues" evidence="1">
    <location>
        <begin position="310"/>
        <end position="324"/>
    </location>
</feature>
<name>A0A067PRT1_9AGAM</name>
<evidence type="ECO:0000313" key="4">
    <source>
        <dbReference type="Proteomes" id="UP000027265"/>
    </source>
</evidence>
<keyword evidence="2" id="KW-0472">Membrane</keyword>
<feature type="region of interest" description="Disordered" evidence="1">
    <location>
        <begin position="231"/>
        <end position="352"/>
    </location>
</feature>
<accession>A0A067PRT1</accession>
<proteinExistence type="predicted"/>
<feature type="transmembrane region" description="Helical" evidence="2">
    <location>
        <begin position="66"/>
        <end position="91"/>
    </location>
</feature>
<evidence type="ECO:0000256" key="2">
    <source>
        <dbReference type="SAM" id="Phobius"/>
    </source>
</evidence>
<dbReference type="EMBL" id="KL197730">
    <property type="protein sequence ID" value="KDQ54012.1"/>
    <property type="molecule type" value="Genomic_DNA"/>
</dbReference>
<dbReference type="HOGENOM" id="CLU_788842_0_0_1"/>
<evidence type="ECO:0000256" key="1">
    <source>
        <dbReference type="SAM" id="MobiDB-lite"/>
    </source>
</evidence>
<feature type="compositionally biased region" description="Low complexity" evidence="1">
    <location>
        <begin position="290"/>
        <end position="300"/>
    </location>
</feature>